<proteinExistence type="predicted"/>
<dbReference type="AlphaFoldDB" id="V9FCL8"/>
<reference evidence="2 3" key="1">
    <citation type="submission" date="2013-11" db="EMBL/GenBank/DDBJ databases">
        <title>The Genome Sequence of Phytophthora parasitica P1569.</title>
        <authorList>
            <consortium name="The Broad Institute Genomics Platform"/>
            <person name="Russ C."/>
            <person name="Tyler B."/>
            <person name="Panabieres F."/>
            <person name="Shan W."/>
            <person name="Tripathy S."/>
            <person name="Grunwald N."/>
            <person name="Machado M."/>
            <person name="Johnson C.S."/>
            <person name="Arredondo F."/>
            <person name="Hong C."/>
            <person name="Coffey M."/>
            <person name="Young S.K."/>
            <person name="Zeng Q."/>
            <person name="Gargeya S."/>
            <person name="Fitzgerald M."/>
            <person name="Abouelleil A."/>
            <person name="Alvarado L."/>
            <person name="Chapman S.B."/>
            <person name="Gainer-Dewar J."/>
            <person name="Goldberg J."/>
            <person name="Griggs A."/>
            <person name="Gujja S."/>
            <person name="Hansen M."/>
            <person name="Howarth C."/>
            <person name="Imamovic A."/>
            <person name="Ireland A."/>
            <person name="Larimer J."/>
            <person name="McCowan C."/>
            <person name="Murphy C."/>
            <person name="Pearson M."/>
            <person name="Poon T.W."/>
            <person name="Priest M."/>
            <person name="Roberts A."/>
            <person name="Saif S."/>
            <person name="Shea T."/>
            <person name="Sykes S."/>
            <person name="Wortman J."/>
            <person name="Nusbaum C."/>
            <person name="Birren B."/>
        </authorList>
    </citation>
    <scope>NUCLEOTIDE SEQUENCE [LARGE SCALE GENOMIC DNA]</scope>
    <source>
        <strain evidence="2 3">P1569</strain>
    </source>
</reference>
<evidence type="ECO:0008006" key="4">
    <source>
        <dbReference type="Google" id="ProtNLM"/>
    </source>
</evidence>
<name>V9FCL8_PHYNI</name>
<gene>
    <name evidence="2" type="ORF">F443_07175</name>
</gene>
<keyword evidence="3" id="KW-1185">Reference proteome</keyword>
<dbReference type="HOGENOM" id="CLU_1953087_0_0_1"/>
<organism evidence="2 3">
    <name type="scientific">Phytophthora nicotianae P1569</name>
    <dbReference type="NCBI Taxonomy" id="1317065"/>
    <lineage>
        <taxon>Eukaryota</taxon>
        <taxon>Sar</taxon>
        <taxon>Stramenopiles</taxon>
        <taxon>Oomycota</taxon>
        <taxon>Peronosporomycetes</taxon>
        <taxon>Peronosporales</taxon>
        <taxon>Peronosporaceae</taxon>
        <taxon>Phytophthora</taxon>
    </lineage>
</organism>
<evidence type="ECO:0000256" key="1">
    <source>
        <dbReference type="SAM" id="MobiDB-lite"/>
    </source>
</evidence>
<dbReference type="Proteomes" id="UP000018721">
    <property type="component" value="Unassembled WGS sequence"/>
</dbReference>
<evidence type="ECO:0000313" key="3">
    <source>
        <dbReference type="Proteomes" id="UP000018721"/>
    </source>
</evidence>
<dbReference type="EMBL" id="ANIZ01001191">
    <property type="protein sequence ID" value="ETI48851.1"/>
    <property type="molecule type" value="Genomic_DNA"/>
</dbReference>
<accession>V9FCL8</accession>
<comment type="caution">
    <text evidence="2">The sequence shown here is derived from an EMBL/GenBank/DDBJ whole genome shotgun (WGS) entry which is preliminary data.</text>
</comment>
<sequence>MDAAFKLKQVGYPVIVCGISGKCRSFHLVALFITSQRLEDIYLTVPTEPRRIFASVSGGRQLVVKFVIADAEAAQQNAVVCGLRIRVLDGLLSSDGQGSRKTQECPESLMRAGDGGHLRPSFRGDLSCL</sequence>
<feature type="region of interest" description="Disordered" evidence="1">
    <location>
        <begin position="95"/>
        <end position="117"/>
    </location>
</feature>
<protein>
    <recommendedName>
        <fullName evidence="4">MULE transposase domain-containing protein</fullName>
    </recommendedName>
</protein>
<evidence type="ECO:0000313" key="2">
    <source>
        <dbReference type="EMBL" id="ETI48851.1"/>
    </source>
</evidence>